<reference evidence="1 2" key="1">
    <citation type="submission" date="2024-10" db="EMBL/GenBank/DDBJ databases">
        <title>The Natural Products Discovery Center: Release of the First 8490 Sequenced Strains for Exploring Actinobacteria Biosynthetic Diversity.</title>
        <authorList>
            <person name="Kalkreuter E."/>
            <person name="Kautsar S.A."/>
            <person name="Yang D."/>
            <person name="Bader C.D."/>
            <person name="Teijaro C.N."/>
            <person name="Fluegel L."/>
            <person name="Davis C.M."/>
            <person name="Simpson J.R."/>
            <person name="Lauterbach L."/>
            <person name="Steele A.D."/>
            <person name="Gui C."/>
            <person name="Meng S."/>
            <person name="Li G."/>
            <person name="Viehrig K."/>
            <person name="Ye F."/>
            <person name="Su P."/>
            <person name="Kiefer A.F."/>
            <person name="Nichols A."/>
            <person name="Cepeda A.J."/>
            <person name="Yan W."/>
            <person name="Fan B."/>
            <person name="Jiang Y."/>
            <person name="Adhikari A."/>
            <person name="Zheng C.-J."/>
            <person name="Schuster L."/>
            <person name="Cowan T.M."/>
            <person name="Smanski M.J."/>
            <person name="Chevrette M.G."/>
            <person name="De Carvalho L.P.S."/>
            <person name="Shen B."/>
        </authorList>
    </citation>
    <scope>NUCLEOTIDE SEQUENCE [LARGE SCALE GENOMIC DNA]</scope>
    <source>
        <strain evidence="1 2">NPDC000087</strain>
    </source>
</reference>
<keyword evidence="2" id="KW-1185">Reference proteome</keyword>
<proteinExistence type="predicted"/>
<dbReference type="RefSeq" id="WP_020517621.1">
    <property type="nucleotide sequence ID" value="NZ_JBIAZU010000006.1"/>
</dbReference>
<sequence>MSVVIAGKAGVELEIRPGGDGLIEIVVVEGPRRHVATFAVDEMDAVDGVLGSIPDTGPVDLGAAFTAAIGRDPFDPATAPPAEPARRGLIADLCALVIGSGLIAAPQALWLRVLAGVVTAVALADLARRAVHHLRA</sequence>
<organism evidence="1 2">
    <name type="scientific">Paractinoplanes globisporus</name>
    <dbReference type="NCBI Taxonomy" id="113565"/>
    <lineage>
        <taxon>Bacteria</taxon>
        <taxon>Bacillati</taxon>
        <taxon>Actinomycetota</taxon>
        <taxon>Actinomycetes</taxon>
        <taxon>Micromonosporales</taxon>
        <taxon>Micromonosporaceae</taxon>
        <taxon>Paractinoplanes</taxon>
    </lineage>
</organism>
<comment type="caution">
    <text evidence="1">The sequence shown here is derived from an EMBL/GenBank/DDBJ whole genome shotgun (WGS) entry which is preliminary data.</text>
</comment>
<name>A0ABW6WNV1_9ACTN</name>
<accession>A0ABW6WNV1</accession>
<gene>
    <name evidence="1" type="ORF">ACFY35_35225</name>
</gene>
<dbReference type="Proteomes" id="UP001602245">
    <property type="component" value="Unassembled WGS sequence"/>
</dbReference>
<evidence type="ECO:0000313" key="1">
    <source>
        <dbReference type="EMBL" id="MFF5294723.1"/>
    </source>
</evidence>
<protein>
    <submittedName>
        <fullName evidence="1">Uncharacterized protein</fullName>
    </submittedName>
</protein>
<evidence type="ECO:0000313" key="2">
    <source>
        <dbReference type="Proteomes" id="UP001602245"/>
    </source>
</evidence>
<dbReference type="EMBL" id="JBIAZU010000006">
    <property type="protein sequence ID" value="MFF5294723.1"/>
    <property type="molecule type" value="Genomic_DNA"/>
</dbReference>